<evidence type="ECO:0000313" key="3">
    <source>
        <dbReference type="Proteomes" id="UP000245639"/>
    </source>
</evidence>
<dbReference type="SUPFAM" id="SSF52402">
    <property type="entry name" value="Adenine nucleotide alpha hydrolases-like"/>
    <property type="match status" value="1"/>
</dbReference>
<dbReference type="AlphaFoldDB" id="A0A2U1F2F9"/>
<dbReference type="EMBL" id="QEKW01000013">
    <property type="protein sequence ID" value="PVZ06352.1"/>
    <property type="molecule type" value="Genomic_DNA"/>
</dbReference>
<accession>A0A2U1F2F9</accession>
<name>A0A2U1F2F9_9PSEU</name>
<dbReference type="InterPro" id="IPR006016">
    <property type="entry name" value="UspA"/>
</dbReference>
<sequence length="164" mass="16935">MTRAHPRIVCGVNGSTSSGLALCEALRRAVESDARVTVVTAYDAVGYSWGALAALPGSGWLPVFGRGRIQAAEDATLQTFVDEVLADPPRALPRDLPPIQLRAVPGDPVDVLVRASVDATALVVGHGEEAGPLRSVAAGCTRHARCPVIVVPAGRTTTPRSAGP</sequence>
<dbReference type="RefSeq" id="WP_165825850.1">
    <property type="nucleotide sequence ID" value="NZ_QEKW01000013.1"/>
</dbReference>
<evidence type="ECO:0000259" key="1">
    <source>
        <dbReference type="Pfam" id="PF00582"/>
    </source>
</evidence>
<feature type="domain" description="UspA" evidence="1">
    <location>
        <begin position="7"/>
        <end position="152"/>
    </location>
</feature>
<gene>
    <name evidence="2" type="ORF">C8D89_11390</name>
</gene>
<dbReference type="Pfam" id="PF00582">
    <property type="entry name" value="Usp"/>
    <property type="match status" value="1"/>
</dbReference>
<organism evidence="2 3">
    <name type="scientific">Actinomycetospora cinnamomea</name>
    <dbReference type="NCBI Taxonomy" id="663609"/>
    <lineage>
        <taxon>Bacteria</taxon>
        <taxon>Bacillati</taxon>
        <taxon>Actinomycetota</taxon>
        <taxon>Actinomycetes</taxon>
        <taxon>Pseudonocardiales</taxon>
        <taxon>Pseudonocardiaceae</taxon>
        <taxon>Actinomycetospora</taxon>
    </lineage>
</organism>
<dbReference type="Proteomes" id="UP000245639">
    <property type="component" value="Unassembled WGS sequence"/>
</dbReference>
<keyword evidence="3" id="KW-1185">Reference proteome</keyword>
<reference evidence="2 3" key="1">
    <citation type="submission" date="2018-04" db="EMBL/GenBank/DDBJ databases">
        <title>Genomic Encyclopedia of Type Strains, Phase IV (KMG-IV): sequencing the most valuable type-strain genomes for metagenomic binning, comparative biology and taxonomic classification.</title>
        <authorList>
            <person name="Goeker M."/>
        </authorList>
    </citation>
    <scope>NUCLEOTIDE SEQUENCE [LARGE SCALE GENOMIC DNA]</scope>
    <source>
        <strain evidence="2 3">DSM 45771</strain>
    </source>
</reference>
<proteinExistence type="predicted"/>
<comment type="caution">
    <text evidence="2">The sequence shown here is derived from an EMBL/GenBank/DDBJ whole genome shotgun (WGS) entry which is preliminary data.</text>
</comment>
<evidence type="ECO:0000313" key="2">
    <source>
        <dbReference type="EMBL" id="PVZ06352.1"/>
    </source>
</evidence>
<protein>
    <submittedName>
        <fullName evidence="2">Nucleotide-binding universal stress UspA family protein</fullName>
    </submittedName>
</protein>
<dbReference type="Gene3D" id="3.40.50.12370">
    <property type="match status" value="1"/>
</dbReference>